<dbReference type="GO" id="GO:0055085">
    <property type="term" value="P:transmembrane transport"/>
    <property type="evidence" value="ECO:0007669"/>
    <property type="project" value="InterPro"/>
</dbReference>
<gene>
    <name evidence="10" type="ORF">FDP22_05065</name>
</gene>
<keyword evidence="2 8" id="KW-0813">Transport</keyword>
<dbReference type="Proteomes" id="UP000305888">
    <property type="component" value="Chromosome"/>
</dbReference>
<dbReference type="PANTHER" id="PTHR43357">
    <property type="entry name" value="INNER MEMBRANE ABC TRANSPORTER PERMEASE PROTEIN YDCV"/>
    <property type="match status" value="1"/>
</dbReference>
<keyword evidence="4" id="KW-0997">Cell inner membrane</keyword>
<evidence type="ECO:0000259" key="9">
    <source>
        <dbReference type="PROSITE" id="PS50928"/>
    </source>
</evidence>
<dbReference type="KEGG" id="ppru:FDP22_05065"/>
<feature type="transmembrane region" description="Helical" evidence="8">
    <location>
        <begin position="41"/>
        <end position="65"/>
    </location>
</feature>
<evidence type="ECO:0000256" key="3">
    <source>
        <dbReference type="ARBA" id="ARBA00022475"/>
    </source>
</evidence>
<proteinExistence type="inferred from homology"/>
<feature type="transmembrane region" description="Helical" evidence="8">
    <location>
        <begin position="401"/>
        <end position="425"/>
    </location>
</feature>
<keyword evidence="5 8" id="KW-0812">Transmembrane</keyword>
<evidence type="ECO:0000256" key="1">
    <source>
        <dbReference type="ARBA" id="ARBA00004429"/>
    </source>
</evidence>
<evidence type="ECO:0000256" key="6">
    <source>
        <dbReference type="ARBA" id="ARBA00022989"/>
    </source>
</evidence>
<name>A0A5B8FIT3_9RHOB</name>
<evidence type="ECO:0000256" key="5">
    <source>
        <dbReference type="ARBA" id="ARBA00022692"/>
    </source>
</evidence>
<dbReference type="AlphaFoldDB" id="A0A5B8FIT3"/>
<feature type="transmembrane region" description="Helical" evidence="8">
    <location>
        <begin position="174"/>
        <end position="204"/>
    </location>
</feature>
<dbReference type="Gene3D" id="1.10.3720.10">
    <property type="entry name" value="MetI-like"/>
    <property type="match status" value="2"/>
</dbReference>
<evidence type="ECO:0000256" key="2">
    <source>
        <dbReference type="ARBA" id="ARBA00022448"/>
    </source>
</evidence>
<feature type="transmembrane region" description="Helical" evidence="8">
    <location>
        <begin position="457"/>
        <end position="478"/>
    </location>
</feature>
<keyword evidence="7 8" id="KW-0472">Membrane</keyword>
<feature type="domain" description="ABC transmembrane type-1" evidence="9">
    <location>
        <begin position="38"/>
        <end position="246"/>
    </location>
</feature>
<comment type="similarity">
    <text evidence="8">Belongs to the binding-protein-dependent transport system permease family.</text>
</comment>
<feature type="transmembrane region" description="Helical" evidence="8">
    <location>
        <begin position="337"/>
        <end position="357"/>
    </location>
</feature>
<reference evidence="10 11" key="1">
    <citation type="submission" date="2019-06" db="EMBL/GenBank/DDBJ databases">
        <title>Genome sequence of Rhodobacteraceae bacterium D4M1.</title>
        <authorList>
            <person name="Cao J."/>
        </authorList>
    </citation>
    <scope>NUCLEOTIDE SEQUENCE [LARGE SCALE GENOMIC DNA]</scope>
    <source>
        <strain evidence="10 11">D4M1</strain>
    </source>
</reference>
<dbReference type="InterPro" id="IPR035906">
    <property type="entry name" value="MetI-like_sf"/>
</dbReference>
<keyword evidence="3" id="KW-1003">Cell membrane</keyword>
<keyword evidence="6 8" id="KW-1133">Transmembrane helix</keyword>
<feature type="transmembrane region" description="Helical" evidence="8">
    <location>
        <begin position="510"/>
        <end position="529"/>
    </location>
</feature>
<dbReference type="PANTHER" id="PTHR43357:SF3">
    <property type="entry name" value="FE(3+)-TRANSPORT SYSTEM PERMEASE PROTEIN FBPB 2"/>
    <property type="match status" value="1"/>
</dbReference>
<dbReference type="CDD" id="cd06261">
    <property type="entry name" value="TM_PBP2"/>
    <property type="match status" value="2"/>
</dbReference>
<comment type="subcellular location">
    <subcellularLocation>
        <location evidence="1">Cell inner membrane</location>
        <topology evidence="1">Multi-pass membrane protein</topology>
    </subcellularLocation>
    <subcellularLocation>
        <location evidence="8">Cell membrane</location>
        <topology evidence="8">Multi-pass membrane protein</topology>
    </subcellularLocation>
</comment>
<feature type="domain" description="ABC transmembrane type-1" evidence="9">
    <location>
        <begin position="332"/>
        <end position="529"/>
    </location>
</feature>
<organism evidence="10 11">
    <name type="scientific">Paroceanicella profunda</name>
    <dbReference type="NCBI Taxonomy" id="2579971"/>
    <lineage>
        <taxon>Bacteria</taxon>
        <taxon>Pseudomonadati</taxon>
        <taxon>Pseudomonadota</taxon>
        <taxon>Alphaproteobacteria</taxon>
        <taxon>Rhodobacterales</taxon>
        <taxon>Paracoccaceae</taxon>
        <taxon>Paroceanicella</taxon>
    </lineage>
</organism>
<feature type="transmembrane region" description="Helical" evidence="8">
    <location>
        <begin position="377"/>
        <end position="395"/>
    </location>
</feature>
<protein>
    <submittedName>
        <fullName evidence="10">Iron ABC transporter permease</fullName>
    </submittedName>
</protein>
<feature type="transmembrane region" description="Helical" evidence="8">
    <location>
        <begin position="119"/>
        <end position="141"/>
    </location>
</feature>
<evidence type="ECO:0000256" key="8">
    <source>
        <dbReference type="RuleBase" id="RU363032"/>
    </source>
</evidence>
<dbReference type="GO" id="GO:0005886">
    <property type="term" value="C:plasma membrane"/>
    <property type="evidence" value="ECO:0007669"/>
    <property type="project" value="UniProtKB-SubCell"/>
</dbReference>
<evidence type="ECO:0000256" key="7">
    <source>
        <dbReference type="ARBA" id="ARBA00023136"/>
    </source>
</evidence>
<evidence type="ECO:0000313" key="10">
    <source>
        <dbReference type="EMBL" id="QDL93597.1"/>
    </source>
</evidence>
<dbReference type="OrthoDB" id="27542at2"/>
<dbReference type="SUPFAM" id="SSF161098">
    <property type="entry name" value="MetI-like"/>
    <property type="match status" value="2"/>
</dbReference>
<dbReference type="EMBL" id="CP040818">
    <property type="protein sequence ID" value="QDL93597.1"/>
    <property type="molecule type" value="Genomic_DNA"/>
</dbReference>
<dbReference type="InterPro" id="IPR000515">
    <property type="entry name" value="MetI-like"/>
</dbReference>
<feature type="transmembrane region" description="Helical" evidence="8">
    <location>
        <begin position="224"/>
        <end position="244"/>
    </location>
</feature>
<evidence type="ECO:0000313" key="11">
    <source>
        <dbReference type="Proteomes" id="UP000305888"/>
    </source>
</evidence>
<dbReference type="Pfam" id="PF00528">
    <property type="entry name" value="BPD_transp_1"/>
    <property type="match status" value="2"/>
</dbReference>
<dbReference type="PROSITE" id="PS50928">
    <property type="entry name" value="ABC_TM1"/>
    <property type="match status" value="2"/>
</dbReference>
<evidence type="ECO:0000256" key="4">
    <source>
        <dbReference type="ARBA" id="ARBA00022519"/>
    </source>
</evidence>
<sequence length="545" mass="55452">MLLVPLGRLALTGLAPGGVPDAGPLIEALGAGSTRRALVNSLVSAGASSVLATLAGGLIALAIGLTDIRGRGVLTFLVLLPMMIPPHVTAIAWIQATGPASPLLLLLGLAPAPGSENPLYSAGGVIALLSVQNTGLTFLVVRTGLRALPRDMSEAARVFGAGPGRMLSRVVLPLVAPSLIAALALAFVSGLGNFGIPALLGIPARFTTLPVLIWRRLTSFGPGMLPDVAVLAVIIGAVALLAVLAQRRAQARAGVSLTGAPQPALALRLGGARPFAEAALWAWVAATLALPLAALVSTALVPAYGVRLSADTATLESFREVLFVQEAPLRAFANSTLLAGVAAALLAATAVLAGYFASRPARLPRAVAGGLSTLADLAYAIPGLVISIAMILVFLRPLPVLGVSLYGTGGIILAAYLTAFMAIALKPVAAAYARLDPALDDAARTSGAGFSRRMRRILGPLTAPAAASGAILVFLTAYNEVTVSALLWSTGNETIGTAIFNYEDSGATPLAAAMSVITVLATLCLMLLLDRLGRRAPPGVVPWRD</sequence>
<feature type="transmembrane region" description="Helical" evidence="8">
    <location>
        <begin position="72"/>
        <end position="96"/>
    </location>
</feature>
<feature type="transmembrane region" description="Helical" evidence="8">
    <location>
        <begin position="278"/>
        <end position="301"/>
    </location>
</feature>
<accession>A0A5B8FIT3</accession>
<keyword evidence="11" id="KW-1185">Reference proteome</keyword>